<evidence type="ECO:0000256" key="4">
    <source>
        <dbReference type="ARBA" id="ARBA00022490"/>
    </source>
</evidence>
<dbReference type="InterPro" id="IPR006205">
    <property type="entry name" value="Mev_gal_kin"/>
</dbReference>
<keyword evidence="7" id="KW-0547">Nucleotide-binding</keyword>
<reference evidence="14 15" key="1">
    <citation type="submission" date="2019-04" db="EMBL/GenBank/DDBJ databases">
        <title>Lewinella litorea sp. nov., isolated from a marine sand.</title>
        <authorList>
            <person name="Yoon J.-H."/>
        </authorList>
    </citation>
    <scope>NUCLEOTIDE SEQUENCE [LARGE SCALE GENOMIC DNA]</scope>
    <source>
        <strain evidence="14 15">HSMS-39</strain>
    </source>
</reference>
<dbReference type="SUPFAM" id="SSF55060">
    <property type="entry name" value="GHMP Kinase, C-terminal domain"/>
    <property type="match status" value="1"/>
</dbReference>
<keyword evidence="6" id="KW-0808">Transferase</keyword>
<comment type="similarity">
    <text evidence="2">Belongs to the GHMP kinase family. Mevalonate kinase subfamily.</text>
</comment>
<dbReference type="Gene3D" id="3.30.230.10">
    <property type="match status" value="1"/>
</dbReference>
<evidence type="ECO:0000256" key="1">
    <source>
        <dbReference type="ARBA" id="ARBA00004496"/>
    </source>
</evidence>
<evidence type="ECO:0000256" key="11">
    <source>
        <dbReference type="ARBA" id="ARBA00023098"/>
    </source>
</evidence>
<protein>
    <recommendedName>
        <fullName evidence="3">mevalonate kinase</fullName>
        <ecNumber evidence="3">2.7.1.36</ecNumber>
    </recommendedName>
</protein>
<evidence type="ECO:0000256" key="12">
    <source>
        <dbReference type="ARBA" id="ARBA00029438"/>
    </source>
</evidence>
<dbReference type="GO" id="GO:0005829">
    <property type="term" value="C:cytosol"/>
    <property type="evidence" value="ECO:0007669"/>
    <property type="project" value="TreeGrafter"/>
</dbReference>
<comment type="pathway">
    <text evidence="12">Isoprenoid biosynthesis; isopentenyl diphosphate biosynthesis via mevalonate pathway; isopentenyl diphosphate from (R)-mevalonate: step 1/3.</text>
</comment>
<evidence type="ECO:0000256" key="8">
    <source>
        <dbReference type="ARBA" id="ARBA00022777"/>
    </source>
</evidence>
<organism evidence="14 15">
    <name type="scientific">Neolewinella litorea</name>
    <dbReference type="NCBI Taxonomy" id="2562452"/>
    <lineage>
        <taxon>Bacteria</taxon>
        <taxon>Pseudomonadati</taxon>
        <taxon>Bacteroidota</taxon>
        <taxon>Saprospiria</taxon>
        <taxon>Saprospirales</taxon>
        <taxon>Lewinellaceae</taxon>
        <taxon>Neolewinella</taxon>
    </lineage>
</organism>
<sequence>MMDDPAPLRSYPAKVLLYGEHNVLRGGQGLAVPYPRLSLRWVRGERDPRLAEFAAYLQKSFSEVIDADRFRHDVDRGARLSGNIPTGYGLGSSGAVCAAVWDRYALHSSPSRSTSELRDLLARLECFFHGSSSGTDPLISYLDRPLLLGGGATDGRRSAGPVELPDAWSAGFFLVDTGIERTAAPLIEHFLARFDREPGAIRAGWLEPANRAIAALRTHDRPALYAATAAISEYQLEHFPRLIPEDWWALWNGGEAYRLKLCGAGGGGMMLGLALDPQATRRALGDELLWL</sequence>
<comment type="caution">
    <text evidence="14">The sequence shown here is derived from an EMBL/GenBank/DDBJ whole genome shotgun (WGS) entry which is preliminary data.</text>
</comment>
<keyword evidence="8" id="KW-0418">Kinase</keyword>
<dbReference type="InterPro" id="IPR006203">
    <property type="entry name" value="GHMP_knse_ATP-bd_CS"/>
</dbReference>
<dbReference type="PANTHER" id="PTHR43290:SF2">
    <property type="entry name" value="MEVALONATE KINASE"/>
    <property type="match status" value="1"/>
</dbReference>
<dbReference type="RefSeq" id="WP_136459949.1">
    <property type="nucleotide sequence ID" value="NZ_SRSF01000006.1"/>
</dbReference>
<gene>
    <name evidence="14" type="ORF">E4021_13775</name>
</gene>
<keyword evidence="5" id="KW-0444">Lipid biosynthesis</keyword>
<proteinExistence type="inferred from homology"/>
<name>A0A4S4NGH3_9BACT</name>
<dbReference type="EC" id="2.7.1.36" evidence="3"/>
<dbReference type="OrthoDB" id="977547at2"/>
<dbReference type="PRINTS" id="PR00959">
    <property type="entry name" value="MEVGALKINASE"/>
</dbReference>
<evidence type="ECO:0000259" key="13">
    <source>
        <dbReference type="Pfam" id="PF00288"/>
    </source>
</evidence>
<keyword evidence="10" id="KW-0460">Magnesium</keyword>
<evidence type="ECO:0000256" key="2">
    <source>
        <dbReference type="ARBA" id="ARBA00006495"/>
    </source>
</evidence>
<dbReference type="InterPro" id="IPR020568">
    <property type="entry name" value="Ribosomal_Su5_D2-typ_SF"/>
</dbReference>
<accession>A0A4S4NGH3</accession>
<dbReference type="InterPro" id="IPR036554">
    <property type="entry name" value="GHMP_kinase_C_sf"/>
</dbReference>
<dbReference type="GO" id="GO:0019287">
    <property type="term" value="P:isopentenyl diphosphate biosynthetic process, mevalonate pathway"/>
    <property type="evidence" value="ECO:0007669"/>
    <property type="project" value="TreeGrafter"/>
</dbReference>
<dbReference type="EMBL" id="SRSF01000006">
    <property type="protein sequence ID" value="THH37757.1"/>
    <property type="molecule type" value="Genomic_DNA"/>
</dbReference>
<dbReference type="GO" id="GO:0005524">
    <property type="term" value="F:ATP binding"/>
    <property type="evidence" value="ECO:0007669"/>
    <property type="project" value="UniProtKB-KW"/>
</dbReference>
<evidence type="ECO:0000256" key="7">
    <source>
        <dbReference type="ARBA" id="ARBA00022741"/>
    </source>
</evidence>
<feature type="domain" description="GHMP kinase N-terminal" evidence="13">
    <location>
        <begin position="78"/>
        <end position="142"/>
    </location>
</feature>
<keyword evidence="4" id="KW-0963">Cytoplasm</keyword>
<evidence type="ECO:0000313" key="14">
    <source>
        <dbReference type="EMBL" id="THH37757.1"/>
    </source>
</evidence>
<dbReference type="PANTHER" id="PTHR43290">
    <property type="entry name" value="MEVALONATE KINASE"/>
    <property type="match status" value="1"/>
</dbReference>
<comment type="subcellular location">
    <subcellularLocation>
        <location evidence="1">Cytoplasm</location>
    </subcellularLocation>
</comment>
<dbReference type="GO" id="GO:0004496">
    <property type="term" value="F:mevalonate kinase activity"/>
    <property type="evidence" value="ECO:0007669"/>
    <property type="project" value="UniProtKB-EC"/>
</dbReference>
<dbReference type="SUPFAM" id="SSF54211">
    <property type="entry name" value="Ribosomal protein S5 domain 2-like"/>
    <property type="match status" value="1"/>
</dbReference>
<dbReference type="InterPro" id="IPR006204">
    <property type="entry name" value="GHMP_kinase_N_dom"/>
</dbReference>
<keyword evidence="11" id="KW-0443">Lipid metabolism</keyword>
<dbReference type="Pfam" id="PF00288">
    <property type="entry name" value="GHMP_kinases_N"/>
    <property type="match status" value="1"/>
</dbReference>
<dbReference type="InterPro" id="IPR014721">
    <property type="entry name" value="Ribsml_uS5_D2-typ_fold_subgr"/>
</dbReference>
<dbReference type="Proteomes" id="UP000308528">
    <property type="component" value="Unassembled WGS sequence"/>
</dbReference>
<evidence type="ECO:0000313" key="15">
    <source>
        <dbReference type="Proteomes" id="UP000308528"/>
    </source>
</evidence>
<evidence type="ECO:0000256" key="3">
    <source>
        <dbReference type="ARBA" id="ARBA00012103"/>
    </source>
</evidence>
<evidence type="ECO:0000256" key="10">
    <source>
        <dbReference type="ARBA" id="ARBA00022842"/>
    </source>
</evidence>
<evidence type="ECO:0000256" key="6">
    <source>
        <dbReference type="ARBA" id="ARBA00022679"/>
    </source>
</evidence>
<keyword evidence="15" id="KW-1185">Reference proteome</keyword>
<dbReference type="AlphaFoldDB" id="A0A4S4NGH3"/>
<evidence type="ECO:0000256" key="5">
    <source>
        <dbReference type="ARBA" id="ARBA00022516"/>
    </source>
</evidence>
<dbReference type="PROSITE" id="PS00627">
    <property type="entry name" value="GHMP_KINASES_ATP"/>
    <property type="match status" value="1"/>
</dbReference>
<evidence type="ECO:0000256" key="9">
    <source>
        <dbReference type="ARBA" id="ARBA00022840"/>
    </source>
</evidence>
<keyword evidence="9" id="KW-0067">ATP-binding</keyword>